<evidence type="ECO:0000256" key="3">
    <source>
        <dbReference type="ARBA" id="ARBA00022475"/>
    </source>
</evidence>
<keyword evidence="4 7" id="KW-0812">Transmembrane</keyword>
<name>A0A9X2KTX2_9GAMM</name>
<feature type="transmembrane region" description="Helical" evidence="7">
    <location>
        <begin position="88"/>
        <end position="109"/>
    </location>
</feature>
<keyword evidence="5 7" id="KW-1133">Transmembrane helix</keyword>
<evidence type="ECO:0000313" key="8">
    <source>
        <dbReference type="EMBL" id="MCP8899233.1"/>
    </source>
</evidence>
<feature type="transmembrane region" description="Helical" evidence="7">
    <location>
        <begin position="177"/>
        <end position="194"/>
    </location>
</feature>
<accession>A0A9X2KTX2</accession>
<dbReference type="Pfam" id="PF07690">
    <property type="entry name" value="MFS_1"/>
    <property type="match status" value="1"/>
</dbReference>
<dbReference type="PANTHER" id="PTHR43266:SF2">
    <property type="entry name" value="MAJOR FACILITATOR SUPERFAMILY (MFS) PROFILE DOMAIN-CONTAINING PROTEIN"/>
    <property type="match status" value="1"/>
</dbReference>
<protein>
    <submittedName>
        <fullName evidence="8">MFS transporter</fullName>
    </submittedName>
</protein>
<gene>
    <name evidence="8" type="ORF">M6D89_07990</name>
</gene>
<feature type="transmembrane region" description="Helical" evidence="7">
    <location>
        <begin position="265"/>
        <end position="286"/>
    </location>
</feature>
<feature type="transmembrane region" description="Helical" evidence="7">
    <location>
        <begin position="298"/>
        <end position="321"/>
    </location>
</feature>
<keyword evidence="9" id="KW-1185">Reference proteome</keyword>
<evidence type="ECO:0000256" key="5">
    <source>
        <dbReference type="ARBA" id="ARBA00022989"/>
    </source>
</evidence>
<evidence type="ECO:0000313" key="9">
    <source>
        <dbReference type="Proteomes" id="UP001139319"/>
    </source>
</evidence>
<comment type="caution">
    <text evidence="8">The sequence shown here is derived from an EMBL/GenBank/DDBJ whole genome shotgun (WGS) entry which is preliminary data.</text>
</comment>
<dbReference type="GO" id="GO:0005886">
    <property type="term" value="C:plasma membrane"/>
    <property type="evidence" value="ECO:0007669"/>
    <property type="project" value="UniProtKB-SubCell"/>
</dbReference>
<keyword evidence="3" id="KW-1003">Cell membrane</keyword>
<feature type="transmembrane region" description="Helical" evidence="7">
    <location>
        <begin position="341"/>
        <end position="361"/>
    </location>
</feature>
<proteinExistence type="predicted"/>
<dbReference type="SUPFAM" id="SSF103473">
    <property type="entry name" value="MFS general substrate transporter"/>
    <property type="match status" value="1"/>
</dbReference>
<feature type="transmembrane region" description="Helical" evidence="7">
    <location>
        <begin position="148"/>
        <end position="171"/>
    </location>
</feature>
<evidence type="ECO:0000256" key="2">
    <source>
        <dbReference type="ARBA" id="ARBA00022448"/>
    </source>
</evidence>
<dbReference type="GO" id="GO:0022857">
    <property type="term" value="F:transmembrane transporter activity"/>
    <property type="evidence" value="ECO:0007669"/>
    <property type="project" value="InterPro"/>
</dbReference>
<dbReference type="PANTHER" id="PTHR43266">
    <property type="entry name" value="MACROLIDE-EFFLUX PROTEIN"/>
    <property type="match status" value="1"/>
</dbReference>
<dbReference type="CDD" id="cd06173">
    <property type="entry name" value="MFS_MefA_like"/>
    <property type="match status" value="1"/>
</dbReference>
<feature type="transmembrane region" description="Helical" evidence="7">
    <location>
        <begin position="56"/>
        <end position="76"/>
    </location>
</feature>
<keyword evidence="6 7" id="KW-0472">Membrane</keyword>
<evidence type="ECO:0000256" key="1">
    <source>
        <dbReference type="ARBA" id="ARBA00004651"/>
    </source>
</evidence>
<dbReference type="InterPro" id="IPR011701">
    <property type="entry name" value="MFS"/>
</dbReference>
<feature type="transmembrane region" description="Helical" evidence="7">
    <location>
        <begin position="231"/>
        <end position="250"/>
    </location>
</feature>
<dbReference type="EMBL" id="JAMFTH010000001">
    <property type="protein sequence ID" value="MCP8899233.1"/>
    <property type="molecule type" value="Genomic_DNA"/>
</dbReference>
<evidence type="ECO:0000256" key="7">
    <source>
        <dbReference type="SAM" id="Phobius"/>
    </source>
</evidence>
<reference evidence="8" key="2">
    <citation type="submission" date="2023-01" db="EMBL/GenBank/DDBJ databases">
        <title>Gilvimarinus xylanilyticus HB14 isolated from Caulerpa lentillifera aquaculture base in Hainan, China.</title>
        <authorList>
            <person name="Zhang Y.-J."/>
        </authorList>
    </citation>
    <scope>NUCLEOTIDE SEQUENCE</scope>
    <source>
        <strain evidence="8">HB14</strain>
    </source>
</reference>
<dbReference type="Gene3D" id="1.20.1250.20">
    <property type="entry name" value="MFS general substrate transporter like domains"/>
    <property type="match status" value="1"/>
</dbReference>
<evidence type="ECO:0000256" key="6">
    <source>
        <dbReference type="ARBA" id="ARBA00023136"/>
    </source>
</evidence>
<dbReference type="InterPro" id="IPR036259">
    <property type="entry name" value="MFS_trans_sf"/>
</dbReference>
<feature type="transmembrane region" description="Helical" evidence="7">
    <location>
        <begin position="409"/>
        <end position="430"/>
    </location>
</feature>
<reference evidence="8" key="1">
    <citation type="submission" date="2022-05" db="EMBL/GenBank/DDBJ databases">
        <authorList>
            <person name="Sun H.-N."/>
        </authorList>
    </citation>
    <scope>NUCLEOTIDE SEQUENCE</scope>
    <source>
        <strain evidence="8">HB14</strain>
    </source>
</reference>
<dbReference type="RefSeq" id="WP_253967488.1">
    <property type="nucleotide sequence ID" value="NZ_JAMFTH010000001.1"/>
</dbReference>
<evidence type="ECO:0000256" key="4">
    <source>
        <dbReference type="ARBA" id="ARBA00022692"/>
    </source>
</evidence>
<comment type="subcellular location">
    <subcellularLocation>
        <location evidence="1">Cell membrane</location>
        <topology evidence="1">Multi-pass membrane protein</topology>
    </subcellularLocation>
</comment>
<dbReference type="Proteomes" id="UP001139319">
    <property type="component" value="Unassembled WGS sequence"/>
</dbReference>
<dbReference type="AlphaFoldDB" id="A0A9X2KTX2"/>
<sequence>MSSAKPKQLALLTDRHFYPLFWTQFGGAFNDNFYKSALMMLFTYSGVSLWGQGVDVLNNVVAACLIVPFLFFAPLVGQFADRLDKAMLARLIKLGEVAVMLLGGVAFYLQSPALLLLVVLGTGIQSACFSPVKYSLVPQLVQPAQLTAANGVLHSGTSLAVFCGLIAGTVVMQFDSGGVVVGVGGVLIALGGWYSSRFIEPAPAALNAPPLMRNPLRQFARSFVYARESRVVFSSILAFSWYWFLGSVYLTQLPNFTRELLAGEGSVVTCLLVAFLLGVCSGALACHRLSRAKVDPAVVLLGGALIAVFSADLAFAGQQFAAQYSAGGELFGLAEQLQRPLFGRIVLDVLLLGVAGGLYSVPLQAMMQQQSLPEYRGQIIGVNNVMNALFMMASAVSAIVFLGKLDFTIPHFFLLTTVLHSVIIVLLLVFEPVFLQRLRERVGVKRKL</sequence>
<keyword evidence="2" id="KW-0813">Transport</keyword>
<organism evidence="8 9">
    <name type="scientific">Gilvimarinus xylanilyticus</name>
    <dbReference type="NCBI Taxonomy" id="2944139"/>
    <lineage>
        <taxon>Bacteria</taxon>
        <taxon>Pseudomonadati</taxon>
        <taxon>Pseudomonadota</taxon>
        <taxon>Gammaproteobacteria</taxon>
        <taxon>Cellvibrionales</taxon>
        <taxon>Cellvibrionaceae</taxon>
        <taxon>Gilvimarinus</taxon>
    </lineage>
</organism>
<feature type="transmembrane region" description="Helical" evidence="7">
    <location>
        <begin position="382"/>
        <end position="403"/>
    </location>
</feature>